<organism evidence="1 2">
    <name type="scientific">Escherichia coli</name>
    <dbReference type="NCBI Taxonomy" id="562"/>
    <lineage>
        <taxon>Bacteria</taxon>
        <taxon>Pseudomonadati</taxon>
        <taxon>Pseudomonadota</taxon>
        <taxon>Gammaproteobacteria</taxon>
        <taxon>Enterobacterales</taxon>
        <taxon>Enterobacteriaceae</taxon>
        <taxon>Escherichia</taxon>
    </lineage>
</organism>
<dbReference type="Proteomes" id="UP000854059">
    <property type="component" value="Unassembled WGS sequence"/>
</dbReference>
<proteinExistence type="predicted"/>
<reference evidence="1" key="1">
    <citation type="submission" date="2018-05" db="EMBL/GenBank/DDBJ databases">
        <authorList>
            <person name="Ashton P.M."/>
            <person name="Dallman T."/>
            <person name="Nair S."/>
            <person name="De Pinna E."/>
            <person name="Peters T."/>
            <person name="Grant K."/>
        </authorList>
    </citation>
    <scope>NUCLEOTIDE SEQUENCE</scope>
    <source>
        <strain evidence="1">412057</strain>
    </source>
</reference>
<protein>
    <submittedName>
        <fullName evidence="1">Uncharacterized protein</fullName>
    </submittedName>
</protein>
<gene>
    <name evidence="1" type="ORF">DL968_09140</name>
</gene>
<dbReference type="AlphaFoldDB" id="A0AAN3NUR6"/>
<dbReference type="EMBL" id="AAVTXU010000027">
    <property type="protein sequence ID" value="EGE1987803.1"/>
    <property type="molecule type" value="Genomic_DNA"/>
</dbReference>
<comment type="caution">
    <text evidence="1">The sequence shown here is derived from an EMBL/GenBank/DDBJ whole genome shotgun (WGS) entry which is preliminary data.</text>
</comment>
<sequence>MNHGGLLKMNHRGSIEVNAMAIQITQLHQADIFGYIADMLETARLLSSLEKGEQLAFELIYFAQQAAREAANKPWDE</sequence>
<accession>A0AAN3NUR6</accession>
<evidence type="ECO:0000313" key="1">
    <source>
        <dbReference type="EMBL" id="EGE1987803.1"/>
    </source>
</evidence>
<name>A0AAN3NUR6_ECOLX</name>
<evidence type="ECO:0000313" key="2">
    <source>
        <dbReference type="Proteomes" id="UP000854059"/>
    </source>
</evidence>
<dbReference type="RefSeq" id="WP_001015429.1">
    <property type="nucleotide sequence ID" value="NZ_JAEKHX010000043.1"/>
</dbReference>